<gene>
    <name evidence="3" type="ORF">HanXRQr2_Chr04g0163721</name>
    <name evidence="2" type="ORF">HanXRQr2_Chr14g0660481</name>
</gene>
<keyword evidence="4" id="KW-1185">Reference proteome</keyword>
<keyword evidence="1" id="KW-1133">Transmembrane helix</keyword>
<keyword evidence="1" id="KW-0812">Transmembrane</keyword>
<evidence type="ECO:0000313" key="4">
    <source>
        <dbReference type="Proteomes" id="UP000215914"/>
    </source>
</evidence>
<dbReference type="Proteomes" id="UP000215914">
    <property type="component" value="Unassembled WGS sequence"/>
</dbReference>
<comment type="caution">
    <text evidence="3">The sequence shown here is derived from an EMBL/GenBank/DDBJ whole genome shotgun (WGS) entry which is preliminary data.</text>
</comment>
<proteinExistence type="predicted"/>
<organism evidence="3 4">
    <name type="scientific">Helianthus annuus</name>
    <name type="common">Common sunflower</name>
    <dbReference type="NCBI Taxonomy" id="4232"/>
    <lineage>
        <taxon>Eukaryota</taxon>
        <taxon>Viridiplantae</taxon>
        <taxon>Streptophyta</taxon>
        <taxon>Embryophyta</taxon>
        <taxon>Tracheophyta</taxon>
        <taxon>Spermatophyta</taxon>
        <taxon>Magnoliopsida</taxon>
        <taxon>eudicotyledons</taxon>
        <taxon>Gunneridae</taxon>
        <taxon>Pentapetalae</taxon>
        <taxon>asterids</taxon>
        <taxon>campanulids</taxon>
        <taxon>Asterales</taxon>
        <taxon>Asteraceae</taxon>
        <taxon>Asteroideae</taxon>
        <taxon>Heliantheae alliance</taxon>
        <taxon>Heliantheae</taxon>
        <taxon>Helianthus</taxon>
    </lineage>
</organism>
<feature type="transmembrane region" description="Helical" evidence="1">
    <location>
        <begin position="27"/>
        <end position="53"/>
    </location>
</feature>
<dbReference type="Gramene" id="mRNA:HanXRQr2_Chr14g0660481">
    <property type="protein sequence ID" value="CDS:HanXRQr2_Chr14g0660481.1"/>
    <property type="gene ID" value="HanXRQr2_Chr14g0660481"/>
</dbReference>
<keyword evidence="1" id="KW-0472">Membrane</keyword>
<dbReference type="AlphaFoldDB" id="A0A9K3J706"/>
<evidence type="ECO:0000313" key="3">
    <source>
        <dbReference type="EMBL" id="KAF5809968.1"/>
    </source>
</evidence>
<dbReference type="EMBL" id="MNCJ02000319">
    <property type="protein sequence ID" value="KAF5809968.1"/>
    <property type="molecule type" value="Genomic_DNA"/>
</dbReference>
<reference evidence="3" key="1">
    <citation type="journal article" date="2017" name="Nature">
        <title>The sunflower genome provides insights into oil metabolism, flowering and Asterid evolution.</title>
        <authorList>
            <person name="Badouin H."/>
            <person name="Gouzy J."/>
            <person name="Grassa C.J."/>
            <person name="Murat F."/>
            <person name="Staton S.E."/>
            <person name="Cottret L."/>
            <person name="Lelandais-Briere C."/>
            <person name="Owens G.L."/>
            <person name="Carrere S."/>
            <person name="Mayjonade B."/>
            <person name="Legrand L."/>
            <person name="Gill N."/>
            <person name="Kane N.C."/>
            <person name="Bowers J.E."/>
            <person name="Hubner S."/>
            <person name="Bellec A."/>
            <person name="Berard A."/>
            <person name="Berges H."/>
            <person name="Blanchet N."/>
            <person name="Boniface M.C."/>
            <person name="Brunel D."/>
            <person name="Catrice O."/>
            <person name="Chaidir N."/>
            <person name="Claudel C."/>
            <person name="Donnadieu C."/>
            <person name="Faraut T."/>
            <person name="Fievet G."/>
            <person name="Helmstetter N."/>
            <person name="King M."/>
            <person name="Knapp S.J."/>
            <person name="Lai Z."/>
            <person name="Le Paslier M.C."/>
            <person name="Lippi Y."/>
            <person name="Lorenzon L."/>
            <person name="Mandel J.R."/>
            <person name="Marage G."/>
            <person name="Marchand G."/>
            <person name="Marquand E."/>
            <person name="Bret-Mestries E."/>
            <person name="Morien E."/>
            <person name="Nambeesan S."/>
            <person name="Nguyen T."/>
            <person name="Pegot-Espagnet P."/>
            <person name="Pouilly N."/>
            <person name="Raftis F."/>
            <person name="Sallet E."/>
            <person name="Schiex T."/>
            <person name="Thomas J."/>
            <person name="Vandecasteele C."/>
            <person name="Vares D."/>
            <person name="Vear F."/>
            <person name="Vautrin S."/>
            <person name="Crespi M."/>
            <person name="Mangin B."/>
            <person name="Burke J.M."/>
            <person name="Salse J."/>
            <person name="Munos S."/>
            <person name="Vincourt P."/>
            <person name="Rieseberg L.H."/>
            <person name="Langlade N.B."/>
        </authorList>
    </citation>
    <scope>NUCLEOTIDE SEQUENCE</scope>
    <source>
        <tissue evidence="3">Leaves</tissue>
    </source>
</reference>
<evidence type="ECO:0000256" key="1">
    <source>
        <dbReference type="SAM" id="Phobius"/>
    </source>
</evidence>
<dbReference type="Gramene" id="mRNA:HanXRQr2_Chr04g0163721">
    <property type="protein sequence ID" value="CDS:HanXRQr2_Chr04g0163721.1"/>
    <property type="gene ID" value="HanXRQr2_Chr04g0163721"/>
</dbReference>
<protein>
    <submittedName>
        <fullName evidence="3">Uncharacterized protein</fullName>
    </submittedName>
</protein>
<dbReference type="EMBL" id="MNCJ02000329">
    <property type="protein sequence ID" value="KAF5770533.1"/>
    <property type="molecule type" value="Genomic_DNA"/>
</dbReference>
<accession>A0A9K3J706</accession>
<name>A0A9K3J706_HELAN</name>
<evidence type="ECO:0000313" key="2">
    <source>
        <dbReference type="EMBL" id="KAF5770533.1"/>
    </source>
</evidence>
<reference evidence="3" key="2">
    <citation type="submission" date="2020-06" db="EMBL/GenBank/DDBJ databases">
        <title>Helianthus annuus Genome sequencing and assembly Release 2.</title>
        <authorList>
            <person name="Gouzy J."/>
            <person name="Langlade N."/>
            <person name="Munos S."/>
        </authorList>
    </citation>
    <scope>NUCLEOTIDE SEQUENCE</scope>
    <source>
        <tissue evidence="3">Leaves</tissue>
    </source>
</reference>
<sequence length="78" mass="9423">MWFEKVNRKGSRHGQNQTEMFREVSTYLVFFCLCMNAFLLNFILFIFFIRYILTLSSLKILLQVKLDYFNLNGSHLFL</sequence>